<accession>A0A7J0FMN6</accession>
<dbReference type="InterPro" id="IPR013087">
    <property type="entry name" value="Znf_C2H2_type"/>
</dbReference>
<dbReference type="PROSITE" id="PS50157">
    <property type="entry name" value="ZINC_FINGER_C2H2_2"/>
    <property type="match status" value="1"/>
</dbReference>
<dbReference type="InterPro" id="IPR036236">
    <property type="entry name" value="Znf_C2H2_sf"/>
</dbReference>
<dbReference type="EMBL" id="BJWL01000013">
    <property type="protein sequence ID" value="GFY99843.1"/>
    <property type="molecule type" value="Genomic_DNA"/>
</dbReference>
<sequence length="124" mass="13749">MTADIKCMQIGASQCPVSGLLKCAYCSKSFPSSQSLGGHQNAHRRERSEERRLYIKNPLAYRKRALMQSCKPLNVKPQVVKHELSLSLGHGPCPREGPSRVGPMTRYEFPYKAANAKLEGKACS</sequence>
<protein>
    <recommendedName>
        <fullName evidence="3">C2H2-type domain-containing protein</fullName>
    </recommendedName>
</protein>
<dbReference type="GO" id="GO:0008270">
    <property type="term" value="F:zinc ion binding"/>
    <property type="evidence" value="ECO:0007669"/>
    <property type="project" value="UniProtKB-KW"/>
</dbReference>
<dbReference type="PROSITE" id="PS00028">
    <property type="entry name" value="ZINC_FINGER_C2H2_1"/>
    <property type="match status" value="1"/>
</dbReference>
<dbReference type="Pfam" id="PF13912">
    <property type="entry name" value="zf-C2H2_6"/>
    <property type="match status" value="1"/>
</dbReference>
<dbReference type="InterPro" id="IPR045320">
    <property type="entry name" value="JAGGED/SL1-like"/>
</dbReference>
<dbReference type="AlphaFoldDB" id="A0A7J0FMN6"/>
<keyword evidence="1" id="KW-0479">Metal-binding</keyword>
<keyword evidence="1" id="KW-0863">Zinc-finger</keyword>
<dbReference type="GO" id="GO:0003700">
    <property type="term" value="F:DNA-binding transcription factor activity"/>
    <property type="evidence" value="ECO:0007669"/>
    <property type="project" value="InterPro"/>
</dbReference>
<organism evidence="4 5">
    <name type="scientific">Actinidia rufa</name>
    <dbReference type="NCBI Taxonomy" id="165716"/>
    <lineage>
        <taxon>Eukaryota</taxon>
        <taxon>Viridiplantae</taxon>
        <taxon>Streptophyta</taxon>
        <taxon>Embryophyta</taxon>
        <taxon>Tracheophyta</taxon>
        <taxon>Spermatophyta</taxon>
        <taxon>Magnoliopsida</taxon>
        <taxon>eudicotyledons</taxon>
        <taxon>Gunneridae</taxon>
        <taxon>Pentapetalae</taxon>
        <taxon>asterids</taxon>
        <taxon>Ericales</taxon>
        <taxon>Actinidiaceae</taxon>
        <taxon>Actinidia</taxon>
    </lineage>
</organism>
<dbReference type="PANTHER" id="PTHR45730">
    <property type="entry name" value="ZINC FINGER PROTEIN JAGGED"/>
    <property type="match status" value="1"/>
</dbReference>
<feature type="region of interest" description="Disordered" evidence="2">
    <location>
        <begin position="31"/>
        <end position="51"/>
    </location>
</feature>
<evidence type="ECO:0000259" key="3">
    <source>
        <dbReference type="PROSITE" id="PS50157"/>
    </source>
</evidence>
<reference evidence="4 5" key="1">
    <citation type="submission" date="2019-07" db="EMBL/GenBank/DDBJ databases">
        <title>De Novo Assembly of kiwifruit Actinidia rufa.</title>
        <authorList>
            <person name="Sugita-Konishi S."/>
            <person name="Sato K."/>
            <person name="Mori E."/>
            <person name="Abe Y."/>
            <person name="Kisaki G."/>
            <person name="Hamano K."/>
            <person name="Suezawa K."/>
            <person name="Otani M."/>
            <person name="Fukuda T."/>
            <person name="Manabe T."/>
            <person name="Gomi K."/>
            <person name="Tabuchi M."/>
            <person name="Akimitsu K."/>
            <person name="Kataoka I."/>
        </authorList>
    </citation>
    <scope>NUCLEOTIDE SEQUENCE [LARGE SCALE GENOMIC DNA]</scope>
    <source>
        <strain evidence="5">cv. Fuchu</strain>
    </source>
</reference>
<proteinExistence type="predicted"/>
<name>A0A7J0FMN6_9ERIC</name>
<evidence type="ECO:0000313" key="5">
    <source>
        <dbReference type="Proteomes" id="UP000585474"/>
    </source>
</evidence>
<evidence type="ECO:0000313" key="4">
    <source>
        <dbReference type="EMBL" id="GFY99843.1"/>
    </source>
</evidence>
<dbReference type="OrthoDB" id="837291at2759"/>
<evidence type="ECO:0000256" key="1">
    <source>
        <dbReference type="PROSITE-ProRule" id="PRU00042"/>
    </source>
</evidence>
<dbReference type="PANTHER" id="PTHR45730:SF109">
    <property type="entry name" value="ZINC FINGER PROTEIN KNUCKLES"/>
    <property type="match status" value="1"/>
</dbReference>
<dbReference type="SUPFAM" id="SSF57667">
    <property type="entry name" value="beta-beta-alpha zinc fingers"/>
    <property type="match status" value="1"/>
</dbReference>
<dbReference type="Gene3D" id="3.30.160.60">
    <property type="entry name" value="Classic Zinc Finger"/>
    <property type="match status" value="1"/>
</dbReference>
<keyword evidence="1" id="KW-0862">Zinc</keyword>
<evidence type="ECO:0000256" key="2">
    <source>
        <dbReference type="SAM" id="MobiDB-lite"/>
    </source>
</evidence>
<gene>
    <name evidence="4" type="ORF">Acr_13g0012430</name>
</gene>
<feature type="domain" description="C2H2-type" evidence="3">
    <location>
        <begin position="21"/>
        <end position="48"/>
    </location>
</feature>
<keyword evidence="5" id="KW-1185">Reference proteome</keyword>
<dbReference type="Proteomes" id="UP000585474">
    <property type="component" value="Unassembled WGS sequence"/>
</dbReference>
<comment type="caution">
    <text evidence="4">The sequence shown here is derived from an EMBL/GenBank/DDBJ whole genome shotgun (WGS) entry which is preliminary data.</text>
</comment>